<dbReference type="InterPro" id="IPR003439">
    <property type="entry name" value="ABC_transporter-like_ATP-bd"/>
</dbReference>
<feature type="transmembrane region" description="Helical" evidence="9">
    <location>
        <begin position="146"/>
        <end position="165"/>
    </location>
</feature>
<dbReference type="SMART" id="SM00382">
    <property type="entry name" value="AAA"/>
    <property type="match status" value="2"/>
</dbReference>
<evidence type="ECO:0000256" key="1">
    <source>
        <dbReference type="ARBA" id="ARBA00004141"/>
    </source>
</evidence>
<dbReference type="InterPro" id="IPR003593">
    <property type="entry name" value="AAA+_ATPase"/>
</dbReference>
<evidence type="ECO:0000256" key="6">
    <source>
        <dbReference type="ARBA" id="ARBA00022840"/>
    </source>
</evidence>
<comment type="similarity">
    <text evidence="9">Belongs to the binding-protein-dependent transport system permease family.</text>
</comment>
<dbReference type="Pfam" id="PF00005">
    <property type="entry name" value="ABC_tran"/>
    <property type="match status" value="2"/>
</dbReference>
<evidence type="ECO:0000256" key="8">
    <source>
        <dbReference type="ARBA" id="ARBA00023136"/>
    </source>
</evidence>
<dbReference type="InterPro" id="IPR017871">
    <property type="entry name" value="ABC_transporter-like_CS"/>
</dbReference>
<dbReference type="PANTHER" id="PTHR43776:SF7">
    <property type="entry name" value="D,D-DIPEPTIDE TRANSPORT ATP-BINDING PROTEIN DDPF-RELATED"/>
    <property type="match status" value="1"/>
</dbReference>
<dbReference type="Pfam" id="PF00528">
    <property type="entry name" value="BPD_transp_1"/>
    <property type="match status" value="1"/>
</dbReference>
<feature type="domain" description="ABC transmembrane type-1" evidence="12">
    <location>
        <begin position="86"/>
        <end position="270"/>
    </location>
</feature>
<keyword evidence="14" id="KW-1185">Reference proteome</keyword>
<dbReference type="InterPro" id="IPR050319">
    <property type="entry name" value="ABC_transp_ATP-bind"/>
</dbReference>
<evidence type="ECO:0000313" key="14">
    <source>
        <dbReference type="Proteomes" id="UP000798951"/>
    </source>
</evidence>
<sequence length="895" mass="92031">MRGLGRSALRPAWGFGGVVRSWRWGAGFGVGLVVLCALVGPLFAPHGAQEAVGIPFTEPGGGAVLGTDRLGRDVFSHLLTGGTQLLVVSAVIAVAVTVLSAMLGAVAAVRPRAGSVIELAGDLVILLPAVLGILLVLTAWPQGGVAALIVVSLVFGVPYCARIFAASAASIAATGYVEAAVASGESLPYLIFREILPNLRSVFTTQLGLRFVVAIYLVSTVSFLGVPALGSDNWAIMVRDNAAGILLNPWSVLAPSVAIAIVAVGVNLVVTAGSARNGARRRRTPAADRTVVGGGPAPLDAEAADVRAAGRVTSPETSARNSGPVVDAGDAAGGGTVDSPRAADSDVGDVAVVDGLTVLSDTGAVLLAPLSFRLRAGTVTALTGASGAGKSTAMRALLGHAPAGMRCTGTVLVAGHDVFALDPAALRVFRRERIAYVGQDPGSELNPLLRVRALLAEAAPTSSAAERQAMLDRVGLDSGFLRRRVGRLSGGQQRRVALARALLRRPTVLVLDEPLAGLHGALRTEIARLIADLAVTDASAVLLSGHDTTTVHAIADTVIEVHPPSGYPSRRSPISVGPSPTDAQRDQRARGVAAIEDTTAPQDDRRKAFASMAEGDEVAVSIGKDTSLPADQRLGDVRSAVTRPNGSAGESGTALSAGGISVTVENHRILTDIDLEVRAGAALAVVGPSGAGKTTLARVIAGLQVGTAGVVDAGGVRASVGKRRRIRAGAGGTQLVTQNPLAALNPRRSVEQTLVRPLRRIARVPKSRLRERVDALLADVDLPPELAGRRPHELSGGQRQRVALARALAADPAVLICDEITTALDQHTAAAVMALLDRLRTERGTAVLLISHDMALVARHCTDLLVLDHGEVVERGDPATVLAAPTHRATAELLV</sequence>
<gene>
    <name evidence="13" type="ORF">FNL39_10190</name>
</gene>
<evidence type="ECO:0000256" key="7">
    <source>
        <dbReference type="ARBA" id="ARBA00022989"/>
    </source>
</evidence>
<organism evidence="13 14">
    <name type="scientific">Nocardia caishijiensis</name>
    <dbReference type="NCBI Taxonomy" id="184756"/>
    <lineage>
        <taxon>Bacteria</taxon>
        <taxon>Bacillati</taxon>
        <taxon>Actinomycetota</taxon>
        <taxon>Actinomycetes</taxon>
        <taxon>Mycobacteriales</taxon>
        <taxon>Nocardiaceae</taxon>
        <taxon>Nocardia</taxon>
    </lineage>
</organism>
<evidence type="ECO:0000256" key="3">
    <source>
        <dbReference type="ARBA" id="ARBA00022448"/>
    </source>
</evidence>
<accession>A0ABQ6YSB6</accession>
<dbReference type="CDD" id="cd06261">
    <property type="entry name" value="TM_PBP2"/>
    <property type="match status" value="1"/>
</dbReference>
<evidence type="ECO:0000256" key="4">
    <source>
        <dbReference type="ARBA" id="ARBA00022692"/>
    </source>
</evidence>
<protein>
    <submittedName>
        <fullName evidence="13">ABC-type glutathione transport system ATPase component</fullName>
    </submittedName>
</protein>
<comment type="similarity">
    <text evidence="2">Belongs to the ABC transporter superfamily.</text>
</comment>
<feature type="domain" description="ABC transporter" evidence="11">
    <location>
        <begin position="350"/>
        <end position="588"/>
    </location>
</feature>
<dbReference type="PANTHER" id="PTHR43776">
    <property type="entry name" value="TRANSPORT ATP-BINDING PROTEIN"/>
    <property type="match status" value="1"/>
</dbReference>
<evidence type="ECO:0000256" key="10">
    <source>
        <dbReference type="SAM" id="MobiDB-lite"/>
    </source>
</evidence>
<keyword evidence="7 9" id="KW-1133">Transmembrane helix</keyword>
<name>A0ABQ6YSB6_9NOCA</name>
<keyword evidence="6" id="KW-0067">ATP-binding</keyword>
<dbReference type="InterPro" id="IPR027417">
    <property type="entry name" value="P-loop_NTPase"/>
</dbReference>
<feature type="transmembrane region" description="Helical" evidence="9">
    <location>
        <begin position="119"/>
        <end position="140"/>
    </location>
</feature>
<evidence type="ECO:0000256" key="2">
    <source>
        <dbReference type="ARBA" id="ARBA00005417"/>
    </source>
</evidence>
<dbReference type="Gene3D" id="1.10.3720.10">
    <property type="entry name" value="MetI-like"/>
    <property type="match status" value="1"/>
</dbReference>
<evidence type="ECO:0000256" key="5">
    <source>
        <dbReference type="ARBA" id="ARBA00022741"/>
    </source>
</evidence>
<proteinExistence type="inferred from homology"/>
<evidence type="ECO:0000256" key="9">
    <source>
        <dbReference type="RuleBase" id="RU363032"/>
    </source>
</evidence>
<dbReference type="CDD" id="cd03257">
    <property type="entry name" value="ABC_NikE_OppD_transporters"/>
    <property type="match status" value="1"/>
</dbReference>
<feature type="transmembrane region" description="Helical" evidence="9">
    <location>
        <begin position="85"/>
        <end position="107"/>
    </location>
</feature>
<dbReference type="PROSITE" id="PS00211">
    <property type="entry name" value="ABC_TRANSPORTER_1"/>
    <property type="match status" value="2"/>
</dbReference>
<dbReference type="Gene3D" id="3.40.50.300">
    <property type="entry name" value="P-loop containing nucleotide triphosphate hydrolases"/>
    <property type="match status" value="2"/>
</dbReference>
<dbReference type="InterPro" id="IPR000515">
    <property type="entry name" value="MetI-like"/>
</dbReference>
<feature type="transmembrane region" description="Helical" evidence="9">
    <location>
        <begin position="207"/>
        <end position="230"/>
    </location>
</feature>
<dbReference type="InterPro" id="IPR035906">
    <property type="entry name" value="MetI-like_sf"/>
</dbReference>
<keyword evidence="5" id="KW-0547">Nucleotide-binding</keyword>
<evidence type="ECO:0000259" key="12">
    <source>
        <dbReference type="PROSITE" id="PS50928"/>
    </source>
</evidence>
<keyword evidence="4 9" id="KW-0812">Transmembrane</keyword>
<dbReference type="SUPFAM" id="SSF161098">
    <property type="entry name" value="MetI-like"/>
    <property type="match status" value="1"/>
</dbReference>
<dbReference type="SUPFAM" id="SSF52540">
    <property type="entry name" value="P-loop containing nucleoside triphosphate hydrolases"/>
    <property type="match status" value="2"/>
</dbReference>
<evidence type="ECO:0000259" key="11">
    <source>
        <dbReference type="PROSITE" id="PS50893"/>
    </source>
</evidence>
<dbReference type="PROSITE" id="PS50893">
    <property type="entry name" value="ABC_TRANSPORTER_2"/>
    <property type="match status" value="2"/>
</dbReference>
<evidence type="ECO:0000313" key="13">
    <source>
        <dbReference type="EMBL" id="KAF0848664.1"/>
    </source>
</evidence>
<feature type="domain" description="ABC transporter" evidence="11">
    <location>
        <begin position="655"/>
        <end position="894"/>
    </location>
</feature>
<keyword evidence="3 9" id="KW-0813">Transport</keyword>
<dbReference type="EMBL" id="VMSD01000001">
    <property type="protein sequence ID" value="KAF0848664.1"/>
    <property type="molecule type" value="Genomic_DNA"/>
</dbReference>
<feature type="transmembrane region" description="Helical" evidence="9">
    <location>
        <begin position="21"/>
        <end position="44"/>
    </location>
</feature>
<feature type="region of interest" description="Disordered" evidence="10">
    <location>
        <begin position="562"/>
        <end position="587"/>
    </location>
</feature>
<comment type="subcellular location">
    <subcellularLocation>
        <location evidence="9">Cell membrane</location>
        <topology evidence="9">Multi-pass membrane protein</topology>
    </subcellularLocation>
    <subcellularLocation>
        <location evidence="1">Membrane</location>
        <topology evidence="1">Multi-pass membrane protein</topology>
    </subcellularLocation>
</comment>
<comment type="caution">
    <text evidence="13">The sequence shown here is derived from an EMBL/GenBank/DDBJ whole genome shotgun (WGS) entry which is preliminary data.</text>
</comment>
<dbReference type="Proteomes" id="UP000798951">
    <property type="component" value="Unassembled WGS sequence"/>
</dbReference>
<dbReference type="PROSITE" id="PS50928">
    <property type="entry name" value="ABC_TM1"/>
    <property type="match status" value="1"/>
</dbReference>
<feature type="region of interest" description="Disordered" evidence="10">
    <location>
        <begin position="310"/>
        <end position="341"/>
    </location>
</feature>
<reference evidence="13 14" key="1">
    <citation type="submission" date="2019-07" db="EMBL/GenBank/DDBJ databases">
        <title>Genomic Encyclopedia of Type Strains, Phase IV (KMG-IV): sequencing the most valuable type-strain genomes for metagenomic binning, comparative biology and taxonomic classification.</title>
        <authorList>
            <person name="Goeker M."/>
        </authorList>
    </citation>
    <scope>NUCLEOTIDE SEQUENCE [LARGE SCALE GENOMIC DNA]</scope>
    <source>
        <strain evidence="13 14">DSM 44831</strain>
    </source>
</reference>
<keyword evidence="8 9" id="KW-0472">Membrane</keyword>
<feature type="transmembrane region" description="Helical" evidence="9">
    <location>
        <begin position="250"/>
        <end position="273"/>
    </location>
</feature>